<name>A0ABM3H6E0_9MYRT</name>
<dbReference type="GeneID" id="115746454"/>
<accession>A0ABM3H6E0</accession>
<proteinExistence type="predicted"/>
<dbReference type="PANTHER" id="PTHR31589:SF223">
    <property type="entry name" value="PROTEIN, PUTATIVE (DUF239)-RELATED"/>
    <property type="match status" value="1"/>
</dbReference>
<evidence type="ECO:0000259" key="1">
    <source>
        <dbReference type="Pfam" id="PF03080"/>
    </source>
</evidence>
<dbReference type="Proteomes" id="UP000827889">
    <property type="component" value="Chromosome 3"/>
</dbReference>
<evidence type="ECO:0000313" key="3">
    <source>
        <dbReference type="RefSeq" id="XP_048132165.1"/>
    </source>
</evidence>
<dbReference type="Pfam" id="PF03080">
    <property type="entry name" value="Neprosin"/>
    <property type="match status" value="1"/>
</dbReference>
<dbReference type="InterPro" id="IPR053168">
    <property type="entry name" value="Glutamic_endopeptidase"/>
</dbReference>
<dbReference type="InterPro" id="IPR004314">
    <property type="entry name" value="Neprosin"/>
</dbReference>
<keyword evidence="2" id="KW-1185">Reference proteome</keyword>
<reference evidence="3" key="1">
    <citation type="submission" date="2025-08" db="UniProtKB">
        <authorList>
            <consortium name="RefSeq"/>
        </authorList>
    </citation>
    <scope>IDENTIFICATION</scope>
    <source>
        <tissue evidence="3">Leaf</tissue>
    </source>
</reference>
<sequence>MRPSFRPKRTDQGTLSTSGITNATIKRVDCPTGTVPIRRTSKAELITAKMQAKVYARLSDPNTIEEHGLHLAIIRTEFGSLKKYNGGGMLSSIEVPKVHGAQYSAGQMKIENIPDFIQVGWMVNPSLYSDDQTRGFIFQKASFRPLYKILFFRHIHRMT</sequence>
<feature type="domain" description="Neprosin PEP catalytic" evidence="1">
    <location>
        <begin position="101"/>
        <end position="140"/>
    </location>
</feature>
<gene>
    <name evidence="3" type="primary">LOC115746454</name>
</gene>
<dbReference type="RefSeq" id="XP_048132165.1">
    <property type="nucleotide sequence ID" value="XM_048276208.1"/>
</dbReference>
<dbReference type="PANTHER" id="PTHR31589">
    <property type="entry name" value="PROTEIN, PUTATIVE (DUF239)-RELATED-RELATED"/>
    <property type="match status" value="1"/>
</dbReference>
<protein>
    <submittedName>
        <fullName evidence="3">Uncharacterized protein LOC115746454</fullName>
    </submittedName>
</protein>
<evidence type="ECO:0000313" key="2">
    <source>
        <dbReference type="Proteomes" id="UP000827889"/>
    </source>
</evidence>
<organism evidence="2 3">
    <name type="scientific">Rhodamnia argentea</name>
    <dbReference type="NCBI Taxonomy" id="178133"/>
    <lineage>
        <taxon>Eukaryota</taxon>
        <taxon>Viridiplantae</taxon>
        <taxon>Streptophyta</taxon>
        <taxon>Embryophyta</taxon>
        <taxon>Tracheophyta</taxon>
        <taxon>Spermatophyta</taxon>
        <taxon>Magnoliopsida</taxon>
        <taxon>eudicotyledons</taxon>
        <taxon>Gunneridae</taxon>
        <taxon>Pentapetalae</taxon>
        <taxon>rosids</taxon>
        <taxon>malvids</taxon>
        <taxon>Myrtales</taxon>
        <taxon>Myrtaceae</taxon>
        <taxon>Myrtoideae</taxon>
        <taxon>Myrteae</taxon>
        <taxon>Australasian group</taxon>
        <taxon>Rhodamnia</taxon>
    </lineage>
</organism>